<keyword evidence="2" id="KW-1133">Transmembrane helix</keyword>
<proteinExistence type="predicted"/>
<organism evidence="3 4">
    <name type="scientific">Globodera pallida</name>
    <name type="common">Potato cyst nematode worm</name>
    <name type="synonym">Heterodera pallida</name>
    <dbReference type="NCBI Taxonomy" id="36090"/>
    <lineage>
        <taxon>Eukaryota</taxon>
        <taxon>Metazoa</taxon>
        <taxon>Ecdysozoa</taxon>
        <taxon>Nematoda</taxon>
        <taxon>Chromadorea</taxon>
        <taxon>Rhabditida</taxon>
        <taxon>Tylenchina</taxon>
        <taxon>Tylenchomorpha</taxon>
        <taxon>Tylenchoidea</taxon>
        <taxon>Heteroderidae</taxon>
        <taxon>Heteroderinae</taxon>
        <taxon>Globodera</taxon>
    </lineage>
</organism>
<dbReference type="AlphaFoldDB" id="A0A183BWV3"/>
<evidence type="ECO:0000256" key="1">
    <source>
        <dbReference type="SAM" id="Coils"/>
    </source>
</evidence>
<feature type="transmembrane region" description="Helical" evidence="2">
    <location>
        <begin position="223"/>
        <end position="248"/>
    </location>
</feature>
<keyword evidence="3" id="KW-1185">Reference proteome</keyword>
<feature type="coiled-coil region" evidence="1">
    <location>
        <begin position="258"/>
        <end position="288"/>
    </location>
</feature>
<sequence length="317" mass="35545">MKEYVEAVYRAVRAARLLKIDELEKLQMAVRSLMADNEQKNSLIQTLQNALEEQQRRISSPAIGHQRANPTHFAFERPLTGRLRSVDDGPLLIFPGWTLWPIPSLLFPSSESTTGTRLRTRACAAALSHLDLLVVAVTSEDNGDDSPSASVEDLFTTAHHFPTSFCRGAAHSSPAVGTAFDFSRNGRTAPSALLQRQFAPFHPFQVKFLRRPPVLPIDFGRKMLVFIVLCAAVMVLGFTTLLFFNAYVKSRSKYLLKKKQLQETRATLTNVRAELTRVRAELNLVNSQLDVCRIDLAEKEKILKQVHQLTSDESDAE</sequence>
<reference evidence="4" key="2">
    <citation type="submission" date="2016-06" db="UniProtKB">
        <authorList>
            <consortium name="WormBaseParasite"/>
        </authorList>
    </citation>
    <scope>IDENTIFICATION</scope>
</reference>
<keyword evidence="1" id="KW-0175">Coiled coil</keyword>
<reference evidence="3" key="1">
    <citation type="submission" date="2014-05" db="EMBL/GenBank/DDBJ databases">
        <title>The genome and life-stage specific transcriptomes of Globodera pallida elucidate key aspects of plant parasitism by a cyst nematode.</title>
        <authorList>
            <person name="Cotton J.A."/>
            <person name="Lilley C.J."/>
            <person name="Jones L.M."/>
            <person name="Kikuchi T."/>
            <person name="Reid A.J."/>
            <person name="Thorpe P."/>
            <person name="Tsai I.J."/>
            <person name="Beasley H."/>
            <person name="Blok V."/>
            <person name="Cock P.J.A."/>
            <person name="Van den Akker S.E."/>
            <person name="Holroyd N."/>
            <person name="Hunt M."/>
            <person name="Mantelin S."/>
            <person name="Naghra H."/>
            <person name="Pain A."/>
            <person name="Palomares-Rius J.E."/>
            <person name="Zarowiecki M."/>
            <person name="Berriman M."/>
            <person name="Jones J.T."/>
            <person name="Urwin P.E."/>
        </authorList>
    </citation>
    <scope>NUCLEOTIDE SEQUENCE [LARGE SCALE GENOMIC DNA]</scope>
    <source>
        <strain evidence="3">Lindley</strain>
    </source>
</reference>
<evidence type="ECO:0000256" key="2">
    <source>
        <dbReference type="SAM" id="Phobius"/>
    </source>
</evidence>
<name>A0A183BWV3_GLOPA</name>
<evidence type="ECO:0000313" key="4">
    <source>
        <dbReference type="WBParaSite" id="GPLIN_000509200"/>
    </source>
</evidence>
<keyword evidence="2" id="KW-0812">Transmembrane</keyword>
<dbReference type="Proteomes" id="UP000050741">
    <property type="component" value="Unassembled WGS sequence"/>
</dbReference>
<keyword evidence="2" id="KW-0472">Membrane</keyword>
<evidence type="ECO:0000313" key="3">
    <source>
        <dbReference type="Proteomes" id="UP000050741"/>
    </source>
</evidence>
<accession>A0A183BWV3</accession>
<dbReference type="WBParaSite" id="GPLIN_000509200">
    <property type="protein sequence ID" value="GPLIN_000509200"/>
    <property type="gene ID" value="GPLIN_000509200"/>
</dbReference>
<feature type="coiled-coil region" evidence="1">
    <location>
        <begin position="23"/>
        <end position="57"/>
    </location>
</feature>
<protein>
    <submittedName>
        <fullName evidence="4">BZIP domain-containing protein</fullName>
    </submittedName>
</protein>